<organism evidence="2 3">
    <name type="scientific">Salix dunnii</name>
    <dbReference type="NCBI Taxonomy" id="1413687"/>
    <lineage>
        <taxon>Eukaryota</taxon>
        <taxon>Viridiplantae</taxon>
        <taxon>Streptophyta</taxon>
        <taxon>Embryophyta</taxon>
        <taxon>Tracheophyta</taxon>
        <taxon>Spermatophyta</taxon>
        <taxon>Magnoliopsida</taxon>
        <taxon>eudicotyledons</taxon>
        <taxon>Gunneridae</taxon>
        <taxon>Pentapetalae</taxon>
        <taxon>rosids</taxon>
        <taxon>fabids</taxon>
        <taxon>Malpighiales</taxon>
        <taxon>Salicaceae</taxon>
        <taxon>Saliceae</taxon>
        <taxon>Salix</taxon>
    </lineage>
</organism>
<evidence type="ECO:0000313" key="3">
    <source>
        <dbReference type="Proteomes" id="UP000657918"/>
    </source>
</evidence>
<reference evidence="2 3" key="1">
    <citation type="submission" date="2020-10" db="EMBL/GenBank/DDBJ databases">
        <title>Plant Genome Project.</title>
        <authorList>
            <person name="Zhang R.-G."/>
        </authorList>
    </citation>
    <scope>NUCLEOTIDE SEQUENCE [LARGE SCALE GENOMIC DNA]</scope>
    <source>
        <strain evidence="2">FAFU-HL-1</strain>
        <tissue evidence="2">Leaf</tissue>
    </source>
</reference>
<name>A0A835JGW8_9ROSI</name>
<feature type="compositionally biased region" description="Gly residues" evidence="1">
    <location>
        <begin position="27"/>
        <end position="36"/>
    </location>
</feature>
<dbReference type="AlphaFoldDB" id="A0A835JGW8"/>
<evidence type="ECO:0000256" key="1">
    <source>
        <dbReference type="SAM" id="MobiDB-lite"/>
    </source>
</evidence>
<comment type="caution">
    <text evidence="2">The sequence shown here is derived from an EMBL/GenBank/DDBJ whole genome shotgun (WGS) entry which is preliminary data.</text>
</comment>
<dbReference type="PANTHER" id="PTHR48248">
    <property type="entry name" value="UVR DOMAIN-CONTAINING PROTEIN"/>
    <property type="match status" value="1"/>
</dbReference>
<dbReference type="EMBL" id="JADGMS010000016">
    <property type="protein sequence ID" value="KAF9666970.1"/>
    <property type="molecule type" value="Genomic_DNA"/>
</dbReference>
<keyword evidence="3" id="KW-1185">Reference proteome</keyword>
<feature type="compositionally biased region" description="Basic and acidic residues" evidence="1">
    <location>
        <begin position="37"/>
        <end position="47"/>
    </location>
</feature>
<sequence length="210" mass="24133">MAVSIFAFREIPRRERKVIWREREGGVGKGGGGGEAHSGRDRKKAESSRLPAQPIKLMAFLLNMAVDRPCIKLASTLNMTHRKGDIKEDEGEEGNNGAIENRYGGDRRGTKTHKRRATRNQAKVCRDRIRMPQAQEETMNIASQSDYNQIRINLMLRILKARQDNDFARADHLTRLLREEMEKQEQGWKASFKLNIYHSLDEGKEMAKEI</sequence>
<feature type="region of interest" description="Disordered" evidence="1">
    <location>
        <begin position="22"/>
        <end position="50"/>
    </location>
</feature>
<accession>A0A835JGW8</accession>
<feature type="region of interest" description="Disordered" evidence="1">
    <location>
        <begin position="85"/>
        <end position="120"/>
    </location>
</feature>
<dbReference type="PANTHER" id="PTHR48248:SF5">
    <property type="entry name" value="UVR DOMAIN-CONTAINING PROTEIN"/>
    <property type="match status" value="1"/>
</dbReference>
<dbReference type="Proteomes" id="UP000657918">
    <property type="component" value="Chromosome 16"/>
</dbReference>
<protein>
    <submittedName>
        <fullName evidence="2">Uncharacterized protein</fullName>
    </submittedName>
</protein>
<evidence type="ECO:0000313" key="2">
    <source>
        <dbReference type="EMBL" id="KAF9666970.1"/>
    </source>
</evidence>
<gene>
    <name evidence="2" type="ORF">SADUNF_Sadunf16G0283900</name>
</gene>
<proteinExistence type="predicted"/>